<organism evidence="4 5">
    <name type="scientific">Eggerthella lenta</name>
    <name type="common">Eubacterium lentum</name>
    <dbReference type="NCBI Taxonomy" id="84112"/>
    <lineage>
        <taxon>Bacteria</taxon>
        <taxon>Bacillati</taxon>
        <taxon>Actinomycetota</taxon>
        <taxon>Coriobacteriia</taxon>
        <taxon>Eggerthellales</taxon>
        <taxon>Eggerthellaceae</taxon>
        <taxon>Eggerthella</taxon>
    </lineage>
</organism>
<feature type="domain" description="NADH:flavin oxidoreductase/NADH oxidase N-terminal" evidence="3">
    <location>
        <begin position="6"/>
        <end position="327"/>
    </location>
</feature>
<protein>
    <submittedName>
        <fullName evidence="4">NADH:flavin oxidoreductase</fullName>
    </submittedName>
</protein>
<dbReference type="InterPro" id="IPR051799">
    <property type="entry name" value="NADH_flavin_oxidoreductase"/>
</dbReference>
<dbReference type="RefSeq" id="WP_114534059.1">
    <property type="nucleotide sequence ID" value="NZ_JADNER010000007.1"/>
</dbReference>
<comment type="caution">
    <text evidence="4">The sequence shown here is derived from an EMBL/GenBank/DDBJ whole genome shotgun (WGS) entry which is preliminary data.</text>
</comment>
<dbReference type="Gene3D" id="3.20.20.70">
    <property type="entry name" value="Aldolase class I"/>
    <property type="match status" value="1"/>
</dbReference>
<keyword evidence="1" id="KW-0285">Flavoprotein</keyword>
<dbReference type="PANTHER" id="PTHR43656">
    <property type="entry name" value="BINDING OXIDOREDUCTASE, PUTATIVE (AFU_ORTHOLOGUE AFUA_2G08260)-RELATED"/>
    <property type="match status" value="1"/>
</dbReference>
<accession>A0A369MDG2</accession>
<dbReference type="GO" id="GO:0010181">
    <property type="term" value="F:FMN binding"/>
    <property type="evidence" value="ECO:0007669"/>
    <property type="project" value="InterPro"/>
</dbReference>
<dbReference type="CDD" id="cd02803">
    <property type="entry name" value="OYE_like_FMN_family"/>
    <property type="match status" value="1"/>
</dbReference>
<dbReference type="SUPFAM" id="SSF51395">
    <property type="entry name" value="FMN-linked oxidoreductases"/>
    <property type="match status" value="1"/>
</dbReference>
<evidence type="ECO:0000259" key="3">
    <source>
        <dbReference type="Pfam" id="PF00724"/>
    </source>
</evidence>
<evidence type="ECO:0000313" key="4">
    <source>
        <dbReference type="EMBL" id="RDB69541.1"/>
    </source>
</evidence>
<keyword evidence="2" id="KW-0560">Oxidoreductase</keyword>
<evidence type="ECO:0000256" key="2">
    <source>
        <dbReference type="ARBA" id="ARBA00023002"/>
    </source>
</evidence>
<dbReference type="EMBL" id="PPTU01000013">
    <property type="protein sequence ID" value="RDB69541.1"/>
    <property type="molecule type" value="Genomic_DNA"/>
</dbReference>
<proteinExistence type="predicted"/>
<dbReference type="InterPro" id="IPR013785">
    <property type="entry name" value="Aldolase_TIM"/>
</dbReference>
<dbReference type="PANTHER" id="PTHR43656:SF2">
    <property type="entry name" value="BINDING OXIDOREDUCTASE, PUTATIVE (AFU_ORTHOLOGUE AFUA_2G08260)-RELATED"/>
    <property type="match status" value="1"/>
</dbReference>
<dbReference type="GO" id="GO:0016491">
    <property type="term" value="F:oxidoreductase activity"/>
    <property type="evidence" value="ECO:0007669"/>
    <property type="project" value="UniProtKB-KW"/>
</dbReference>
<evidence type="ECO:0000256" key="1">
    <source>
        <dbReference type="ARBA" id="ARBA00022630"/>
    </source>
</evidence>
<dbReference type="AlphaFoldDB" id="A0A369MDG2"/>
<name>A0A369MDG2_EGGLN</name>
<dbReference type="Proteomes" id="UP000253970">
    <property type="component" value="Unassembled WGS sequence"/>
</dbReference>
<evidence type="ECO:0000313" key="5">
    <source>
        <dbReference type="Proteomes" id="UP000253970"/>
    </source>
</evidence>
<dbReference type="Pfam" id="PF00724">
    <property type="entry name" value="Oxidored_FMN"/>
    <property type="match status" value="1"/>
</dbReference>
<reference evidence="4 5" key="1">
    <citation type="journal article" date="2018" name="Elife">
        <title>Discovery and characterization of a prevalent human gut bacterial enzyme sufficient for the inactivation of a family of plant toxins.</title>
        <authorList>
            <person name="Koppel N."/>
            <person name="Bisanz J.E."/>
            <person name="Pandelia M.E."/>
            <person name="Turnbaugh P.J."/>
            <person name="Balskus E.P."/>
        </authorList>
    </citation>
    <scope>NUCLEOTIDE SEQUENCE [LARGE SCALE GENOMIC DNA]</scope>
    <source>
        <strain evidence="4 5">W1 BHI 6</strain>
    </source>
</reference>
<dbReference type="InterPro" id="IPR001155">
    <property type="entry name" value="OxRdtase_FMN_N"/>
</dbReference>
<gene>
    <name evidence="4" type="ORF">C1875_09370</name>
</gene>
<sequence length="355" mass="38495">MAKETLFEEMEIGSLRAKNRLVRAATYEALADDGGHMTPELTAIYEELADGGIGTIIVGYARVMRNEQPNPRMLGIYDDSFVPEFRALTDMAHAHGTAIVSQIVYGGSATKLQPPSRRILGPSAVANPKTGIVPVEATVADLHELAQAFADAAARAQTAGFDGVELHAAHGYLLSQFLSPLLNRRRDEYGGALRNRARFLVEVVDAVRLRVGATFPLIVKLNSSDGVEGGLTEDDSIEAAKLLAAHGASAIEVSGNWRNCRVRDFDGEPFFAPYAKRLACEVDIPLILTGGNRRLDAMERLVVESAGGIAGFGLCRPLICEPRLARRWRVYPQAKPRCVSCDKCSTMPGHRCILP</sequence>